<dbReference type="EMBL" id="JARACI010000032">
    <property type="protein sequence ID" value="MDD9204866.1"/>
    <property type="molecule type" value="Genomic_DNA"/>
</dbReference>
<dbReference type="Proteomes" id="UP001165561">
    <property type="component" value="Unassembled WGS sequence"/>
</dbReference>
<evidence type="ECO:0000313" key="2">
    <source>
        <dbReference type="Proteomes" id="UP001165561"/>
    </source>
</evidence>
<proteinExistence type="predicted"/>
<comment type="caution">
    <text evidence="1">The sequence shown here is derived from an EMBL/GenBank/DDBJ whole genome shotgun (WGS) entry which is preliminary data.</text>
</comment>
<sequence length="74" mass="8675">MPTYTVLPYCDGDVEDLMGQHYYEDSRYAADDNVLRATGLIMGANHNYFNTFWTPGLYDFAVSDDWMYQDREQT</sequence>
<organism evidence="1 2">
    <name type="scientific">Georgenia halotolerans</name>
    <dbReference type="NCBI Taxonomy" id="3028317"/>
    <lineage>
        <taxon>Bacteria</taxon>
        <taxon>Bacillati</taxon>
        <taxon>Actinomycetota</taxon>
        <taxon>Actinomycetes</taxon>
        <taxon>Micrococcales</taxon>
        <taxon>Bogoriellaceae</taxon>
        <taxon>Georgenia</taxon>
    </lineage>
</organism>
<accession>A0ABT5TVD5</accession>
<reference evidence="1" key="1">
    <citation type="submission" date="2023-02" db="EMBL/GenBank/DDBJ databases">
        <title>Georgenia sp.10Sc9-8, isolated from a soil sample collected from the Taklamakan desert.</title>
        <authorList>
            <person name="Liu S."/>
        </authorList>
    </citation>
    <scope>NUCLEOTIDE SEQUENCE</scope>
    <source>
        <strain evidence="1">10Sc9-8</strain>
    </source>
</reference>
<gene>
    <name evidence="1" type="ORF">PU560_00135</name>
</gene>
<evidence type="ECO:0000313" key="1">
    <source>
        <dbReference type="EMBL" id="MDD9204866.1"/>
    </source>
</evidence>
<feature type="non-terminal residue" evidence="1">
    <location>
        <position position="74"/>
    </location>
</feature>
<protein>
    <submittedName>
        <fullName evidence="1">Uncharacterized protein</fullName>
    </submittedName>
</protein>
<keyword evidence="2" id="KW-1185">Reference proteome</keyword>
<name>A0ABT5TVD5_9MICO</name>